<dbReference type="AlphaFoldDB" id="A0A0L9V488"/>
<feature type="compositionally biased region" description="Polar residues" evidence="1">
    <location>
        <begin position="14"/>
        <end position="23"/>
    </location>
</feature>
<dbReference type="Proteomes" id="UP000053144">
    <property type="component" value="Chromosome 8"/>
</dbReference>
<evidence type="ECO:0000313" key="3">
    <source>
        <dbReference type="Proteomes" id="UP000053144"/>
    </source>
</evidence>
<evidence type="ECO:0000313" key="2">
    <source>
        <dbReference type="EMBL" id="KOM49875.1"/>
    </source>
</evidence>
<dbReference type="EMBL" id="CM003378">
    <property type="protein sequence ID" value="KOM49875.1"/>
    <property type="molecule type" value="Genomic_DNA"/>
</dbReference>
<name>A0A0L9V488_PHAAN</name>
<feature type="region of interest" description="Disordered" evidence="1">
    <location>
        <begin position="1"/>
        <end position="26"/>
    </location>
</feature>
<sequence>MDDHCIDKTKVHGRTTTQGNNTGYDVRAPRWDSCNTHQQPPEVSPFCPSYSYGLRPPPIPTHDIPLSTGERALTEYQDDPPAKLTTFILYKSQFPFKSRSSLERSFKFNNHNFISYTIRTS</sequence>
<proteinExistence type="predicted"/>
<feature type="compositionally biased region" description="Basic and acidic residues" evidence="1">
    <location>
        <begin position="1"/>
        <end position="10"/>
    </location>
</feature>
<protein>
    <submittedName>
        <fullName evidence="2">Uncharacterized protein</fullName>
    </submittedName>
</protein>
<evidence type="ECO:0000256" key="1">
    <source>
        <dbReference type="SAM" id="MobiDB-lite"/>
    </source>
</evidence>
<reference evidence="3" key="1">
    <citation type="journal article" date="2015" name="Proc. Natl. Acad. Sci. U.S.A.">
        <title>Genome sequencing of adzuki bean (Vigna angularis) provides insight into high starch and low fat accumulation and domestication.</title>
        <authorList>
            <person name="Yang K."/>
            <person name="Tian Z."/>
            <person name="Chen C."/>
            <person name="Luo L."/>
            <person name="Zhao B."/>
            <person name="Wang Z."/>
            <person name="Yu L."/>
            <person name="Li Y."/>
            <person name="Sun Y."/>
            <person name="Li W."/>
            <person name="Chen Y."/>
            <person name="Li Y."/>
            <person name="Zhang Y."/>
            <person name="Ai D."/>
            <person name="Zhao J."/>
            <person name="Shang C."/>
            <person name="Ma Y."/>
            <person name="Wu B."/>
            <person name="Wang M."/>
            <person name="Gao L."/>
            <person name="Sun D."/>
            <person name="Zhang P."/>
            <person name="Guo F."/>
            <person name="Wang W."/>
            <person name="Li Y."/>
            <person name="Wang J."/>
            <person name="Varshney R.K."/>
            <person name="Wang J."/>
            <person name="Ling H.Q."/>
            <person name="Wan P."/>
        </authorList>
    </citation>
    <scope>NUCLEOTIDE SEQUENCE</scope>
    <source>
        <strain evidence="3">cv. Jingnong 6</strain>
    </source>
</reference>
<dbReference type="Gramene" id="KOM49875">
    <property type="protein sequence ID" value="KOM49875"/>
    <property type="gene ID" value="LR48_Vigan08g070200"/>
</dbReference>
<gene>
    <name evidence="2" type="ORF">LR48_Vigan08g070200</name>
</gene>
<accession>A0A0L9V488</accession>
<organism evidence="2 3">
    <name type="scientific">Phaseolus angularis</name>
    <name type="common">Azuki bean</name>
    <name type="synonym">Vigna angularis</name>
    <dbReference type="NCBI Taxonomy" id="3914"/>
    <lineage>
        <taxon>Eukaryota</taxon>
        <taxon>Viridiplantae</taxon>
        <taxon>Streptophyta</taxon>
        <taxon>Embryophyta</taxon>
        <taxon>Tracheophyta</taxon>
        <taxon>Spermatophyta</taxon>
        <taxon>Magnoliopsida</taxon>
        <taxon>eudicotyledons</taxon>
        <taxon>Gunneridae</taxon>
        <taxon>Pentapetalae</taxon>
        <taxon>rosids</taxon>
        <taxon>fabids</taxon>
        <taxon>Fabales</taxon>
        <taxon>Fabaceae</taxon>
        <taxon>Papilionoideae</taxon>
        <taxon>50 kb inversion clade</taxon>
        <taxon>NPAAA clade</taxon>
        <taxon>indigoferoid/millettioid clade</taxon>
        <taxon>Phaseoleae</taxon>
        <taxon>Vigna</taxon>
    </lineage>
</organism>